<evidence type="ECO:0000259" key="4">
    <source>
        <dbReference type="Pfam" id="PF08545"/>
    </source>
</evidence>
<reference evidence="5 6" key="1">
    <citation type="submission" date="2020-04" db="EMBL/GenBank/DDBJ databases">
        <authorList>
            <person name="Yin C."/>
        </authorList>
    </citation>
    <scope>NUCLEOTIDE SEQUENCE [LARGE SCALE GENOMIC DNA]</scope>
    <source>
        <strain evidence="5 6">Ae27</strain>
    </source>
</reference>
<keyword evidence="1" id="KW-0808">Transferase</keyword>
<proteinExistence type="predicted"/>
<feature type="domain" description="Beta-ketoacyl-[acyl-carrier-protein] synthase III C-terminal" evidence="3">
    <location>
        <begin position="277"/>
        <end position="375"/>
    </location>
</feature>
<gene>
    <name evidence="5" type="ORF">HGH92_31870</name>
</gene>
<dbReference type="EMBL" id="JABAIA010000004">
    <property type="protein sequence ID" value="NLR68943.1"/>
    <property type="molecule type" value="Genomic_DNA"/>
</dbReference>
<dbReference type="InterPro" id="IPR013751">
    <property type="entry name" value="ACP_syn_III_N"/>
</dbReference>
<comment type="caution">
    <text evidence="5">The sequence shown here is derived from an EMBL/GenBank/DDBJ whole genome shotgun (WGS) entry which is preliminary data.</text>
</comment>
<dbReference type="CDD" id="cd00830">
    <property type="entry name" value="KAS_III"/>
    <property type="match status" value="1"/>
</dbReference>
<evidence type="ECO:0000313" key="6">
    <source>
        <dbReference type="Proteomes" id="UP000570474"/>
    </source>
</evidence>
<dbReference type="PANTHER" id="PTHR34069">
    <property type="entry name" value="3-OXOACYL-[ACYL-CARRIER-PROTEIN] SYNTHASE 3"/>
    <property type="match status" value="1"/>
</dbReference>
<dbReference type="GO" id="GO:0006633">
    <property type="term" value="P:fatty acid biosynthetic process"/>
    <property type="evidence" value="ECO:0007669"/>
    <property type="project" value="InterPro"/>
</dbReference>
<dbReference type="Pfam" id="PF08541">
    <property type="entry name" value="ACP_syn_III_C"/>
    <property type="match status" value="1"/>
</dbReference>
<dbReference type="PANTHER" id="PTHR34069:SF2">
    <property type="entry name" value="BETA-KETOACYL-[ACYL-CARRIER-PROTEIN] SYNTHASE III"/>
    <property type="match status" value="1"/>
</dbReference>
<dbReference type="SUPFAM" id="SSF53901">
    <property type="entry name" value="Thiolase-like"/>
    <property type="match status" value="1"/>
</dbReference>
<dbReference type="GO" id="GO:0044550">
    <property type="term" value="P:secondary metabolite biosynthetic process"/>
    <property type="evidence" value="ECO:0007669"/>
    <property type="project" value="TreeGrafter"/>
</dbReference>
<keyword evidence="6" id="KW-1185">Reference proteome</keyword>
<dbReference type="Pfam" id="PF08545">
    <property type="entry name" value="ACP_syn_III"/>
    <property type="match status" value="1"/>
</dbReference>
<accession>A0A847S0J9</accession>
<evidence type="ECO:0000313" key="5">
    <source>
        <dbReference type="EMBL" id="NLR68943.1"/>
    </source>
</evidence>
<dbReference type="GO" id="GO:0004315">
    <property type="term" value="F:3-oxoacyl-[acyl-carrier-protein] synthase activity"/>
    <property type="evidence" value="ECO:0007669"/>
    <property type="project" value="InterPro"/>
</dbReference>
<dbReference type="Proteomes" id="UP000570474">
    <property type="component" value="Unassembled WGS sequence"/>
</dbReference>
<dbReference type="InterPro" id="IPR013747">
    <property type="entry name" value="ACP_syn_III_C"/>
</dbReference>
<organism evidence="5 6">
    <name type="scientific">Chitinophaga varians</name>
    <dbReference type="NCBI Taxonomy" id="2202339"/>
    <lineage>
        <taxon>Bacteria</taxon>
        <taxon>Pseudomonadati</taxon>
        <taxon>Bacteroidota</taxon>
        <taxon>Chitinophagia</taxon>
        <taxon>Chitinophagales</taxon>
        <taxon>Chitinophagaceae</taxon>
        <taxon>Chitinophaga</taxon>
    </lineage>
</organism>
<dbReference type="AlphaFoldDB" id="A0A847S0J9"/>
<evidence type="ECO:0000259" key="3">
    <source>
        <dbReference type="Pfam" id="PF08541"/>
    </source>
</evidence>
<name>A0A847S0J9_9BACT</name>
<evidence type="ECO:0000256" key="2">
    <source>
        <dbReference type="ARBA" id="ARBA00023315"/>
    </source>
</evidence>
<sequence>MSGYGPICLLSKKSDSTLNKTNTIIKGSGSFIPAVAKLNRDFIPNHFYDAQHASINTPGEEIVDKFRQITGICERRYVTDDQHTSEIAAWSAKKALEDAGVDPETIDQLIVAHNFGDVEQGSIQSGAVPSLAARVKNILGIRNPNCVAYDILFGCPGWLQGVIQADAFIRAGVAKRCLVIGAEVLSRVLDSHDRDSMIFSDGAGAMVLEAAEGTADGPGILAAAAQTYAMQELNYISTGVSNSPDDNTGIKYVKMQGRRVYEFALKHVPEAIKSCIDATGIPISQIKKIFIHQANEKLDEAIIKALYKLYDLTPDLASVMPMNIHELGNSSVATIPTLFDMVRKGDLPEHTLHPGDVIVFASVGAGMNINAVCYRM</sequence>
<dbReference type="Gene3D" id="3.40.47.10">
    <property type="match status" value="2"/>
</dbReference>
<evidence type="ECO:0000256" key="1">
    <source>
        <dbReference type="ARBA" id="ARBA00022679"/>
    </source>
</evidence>
<feature type="domain" description="Beta-ketoacyl-[acyl-carrier-protein] synthase III N-terminal" evidence="4">
    <location>
        <begin position="149"/>
        <end position="227"/>
    </location>
</feature>
<keyword evidence="2" id="KW-0012">Acyltransferase</keyword>
<dbReference type="InterPro" id="IPR016039">
    <property type="entry name" value="Thiolase-like"/>
</dbReference>
<protein>
    <submittedName>
        <fullName evidence="5">Ketoacyl-ACP synthase III</fullName>
    </submittedName>
</protein>